<proteinExistence type="predicted"/>
<evidence type="ECO:0000313" key="1">
    <source>
        <dbReference type="EMBL" id="QNO57647.1"/>
    </source>
</evidence>
<sequence>MALPNEVKERLEEVINDWLLGFDEIAESESHFLDAVGLEPKLETLLSYTIGVLDSIVGGYIHCLYNRGMTEEEDAELIELLQGKMPELEQKFKLFLKNEE</sequence>
<accession>A0A7G9ZBL3</accession>
<name>A0A7G9ZBL3_9EURY</name>
<dbReference type="EMBL" id="MT631697">
    <property type="protein sequence ID" value="QNO57647.1"/>
    <property type="molecule type" value="Genomic_DNA"/>
</dbReference>
<dbReference type="AlphaFoldDB" id="A0A7G9ZBL3"/>
<protein>
    <submittedName>
        <fullName evidence="1">Uncharacterized protein</fullName>
    </submittedName>
</protein>
<organism evidence="1">
    <name type="scientific">Candidatus Methanophaga sp. ANME-1 ERB7</name>
    <dbReference type="NCBI Taxonomy" id="2759913"/>
    <lineage>
        <taxon>Archaea</taxon>
        <taxon>Methanobacteriati</taxon>
        <taxon>Methanobacteriota</taxon>
        <taxon>Stenosarchaea group</taxon>
        <taxon>Methanomicrobia</taxon>
        <taxon>Candidatus Methanophagales</taxon>
        <taxon>Candidatus Methanophagaceae</taxon>
        <taxon>Candidatus Methanophaga</taxon>
    </lineage>
</organism>
<reference evidence="1" key="1">
    <citation type="submission" date="2020-06" db="EMBL/GenBank/DDBJ databases">
        <title>Unique genomic features of the anaerobic methanotrophic archaea.</title>
        <authorList>
            <person name="Chadwick G.L."/>
            <person name="Skennerton C.T."/>
            <person name="Laso-Perez R."/>
            <person name="Leu A.O."/>
            <person name="Speth D.R."/>
            <person name="Yu H."/>
            <person name="Morgan-Lang C."/>
            <person name="Hatzenpichler R."/>
            <person name="Goudeau D."/>
            <person name="Malmstrom R."/>
            <person name="Brazelton W.J."/>
            <person name="Woyke T."/>
            <person name="Hallam S.J."/>
            <person name="Tyson G.W."/>
            <person name="Wegener G."/>
            <person name="Boetius A."/>
            <person name="Orphan V."/>
        </authorList>
    </citation>
    <scope>NUCLEOTIDE SEQUENCE</scope>
</reference>
<gene>
    <name evidence="1" type="ORF">LLBILDAL_00006</name>
</gene>